<keyword evidence="14" id="KW-1185">Reference proteome</keyword>
<organism evidence="13 14">
    <name type="scientific">Brettanomyces naardenensis</name>
    <name type="common">Yeast</name>
    <dbReference type="NCBI Taxonomy" id="13370"/>
    <lineage>
        <taxon>Eukaryota</taxon>
        <taxon>Fungi</taxon>
        <taxon>Dikarya</taxon>
        <taxon>Ascomycota</taxon>
        <taxon>Saccharomycotina</taxon>
        <taxon>Pichiomycetes</taxon>
        <taxon>Pichiales</taxon>
        <taxon>Pichiaceae</taxon>
        <taxon>Brettanomyces</taxon>
    </lineage>
</organism>
<dbReference type="Pfam" id="PF11051">
    <property type="entry name" value="Mannosyl_trans3"/>
    <property type="match status" value="1"/>
</dbReference>
<evidence type="ECO:0000256" key="10">
    <source>
        <dbReference type="ARBA" id="ARBA00023180"/>
    </source>
</evidence>
<dbReference type="PANTHER" id="PTHR31646:SF1">
    <property type="entry name" value="ALPHA-1,2-MANNOSYLTRANSFERASE MNN2"/>
    <property type="match status" value="1"/>
</dbReference>
<evidence type="ECO:0000256" key="7">
    <source>
        <dbReference type="ARBA" id="ARBA00022989"/>
    </source>
</evidence>
<evidence type="ECO:0000256" key="8">
    <source>
        <dbReference type="ARBA" id="ARBA00023034"/>
    </source>
</evidence>
<dbReference type="AlphaFoldDB" id="A0A448YT38"/>
<comment type="subcellular location">
    <subcellularLocation>
        <location evidence="1">Golgi apparatus membrane</location>
        <topology evidence="1">Single-pass type II membrane protein</topology>
    </subcellularLocation>
</comment>
<keyword evidence="10" id="KW-0325">Glycoprotein</keyword>
<dbReference type="InterPro" id="IPR029044">
    <property type="entry name" value="Nucleotide-diphossugar_trans"/>
</dbReference>
<evidence type="ECO:0000256" key="2">
    <source>
        <dbReference type="ARBA" id="ARBA00004922"/>
    </source>
</evidence>
<evidence type="ECO:0000313" key="14">
    <source>
        <dbReference type="Proteomes" id="UP000290900"/>
    </source>
</evidence>
<feature type="compositionally biased region" description="Low complexity" evidence="11">
    <location>
        <begin position="101"/>
        <end position="111"/>
    </location>
</feature>
<dbReference type="Proteomes" id="UP000290900">
    <property type="component" value="Unassembled WGS sequence"/>
</dbReference>
<comment type="similarity">
    <text evidence="3">Belongs to the MNN1/MNT family.</text>
</comment>
<evidence type="ECO:0000256" key="9">
    <source>
        <dbReference type="ARBA" id="ARBA00023136"/>
    </source>
</evidence>
<evidence type="ECO:0000256" key="4">
    <source>
        <dbReference type="ARBA" id="ARBA00022679"/>
    </source>
</evidence>
<proteinExistence type="inferred from homology"/>
<comment type="pathway">
    <text evidence="2">Protein modification; protein glycosylation.</text>
</comment>
<feature type="region of interest" description="Disordered" evidence="11">
    <location>
        <begin position="92"/>
        <end position="123"/>
    </location>
</feature>
<evidence type="ECO:0000256" key="12">
    <source>
        <dbReference type="SAM" id="Phobius"/>
    </source>
</evidence>
<accession>A0A448YT38</accession>
<keyword evidence="9 12" id="KW-0472">Membrane</keyword>
<evidence type="ECO:0000256" key="1">
    <source>
        <dbReference type="ARBA" id="ARBA00004323"/>
    </source>
</evidence>
<sequence>MPHRSSLLHRGRLILLRRPKKLTIILIVIAALFLSIQLVQIFNTNSDYAKGLKTFHNEQTNNGPSGKIDEKEREMLEHEEIRNRLYQAKKAPELAAEAEKNSPSSPSDNNNIQEVDNHGSPLRKYKLGEAGQADDDDPAEEDHNVPLDKFLQQVLRVLITGKPKTGFELTVPSLEKPDNKYKLYPRKYGSNGVVNIAAHDNRPGVPILSEEFLGQCLTMPSEIFQDLQTSHFYVTKWLPQEYPEDVYKGEGIVMVGGGRFSWFVLIAVENLRSTGSKLPVEVLIPSEDEYEEYLCEELLPSLNAKCVILTRRLPFLKKFTSILGGYQYKSLALLSSSFEKVLMLDADNLAVENPDPLFNSDPFKSYGMILWPDYWKRVTHPDFYKLATFHLGSKRVRYIQDDLTPPKLYTTGEEDPVKDVPLHDREGAIPDLTTESGQIMVNKRNHMRSLLLSLYYNLYGPHQYYPLFSQGTAGEGDKETFLAAATYYKEPVYRVKKICDTLGYWMEDPHKFIGVGMIQHDPVIDYKNTREYQKYVEGRIKDSKDLQGLWESISEDPEHSFNSFIDKDQKPRFYHCNFPKLDPVDLKNRNKLVDENGKEERLYTSNELDFDFEMKQWLIMRKYFCDGDLDLKYYTDNDVKTTEYCDFIDERIEFLKSN</sequence>
<dbReference type="GO" id="GO:0000026">
    <property type="term" value="F:alpha-1,2-mannosyltransferase activity"/>
    <property type="evidence" value="ECO:0007669"/>
    <property type="project" value="TreeGrafter"/>
</dbReference>
<evidence type="ECO:0000256" key="5">
    <source>
        <dbReference type="ARBA" id="ARBA00022692"/>
    </source>
</evidence>
<dbReference type="FunFam" id="3.90.550.10:FF:000177">
    <property type="entry name" value="MNN5p Alpha-1,2-mannosyltransferase"/>
    <property type="match status" value="1"/>
</dbReference>
<keyword evidence="5 12" id="KW-0812">Transmembrane</keyword>
<dbReference type="GO" id="GO:0046354">
    <property type="term" value="P:mannan biosynthetic process"/>
    <property type="evidence" value="ECO:0007669"/>
    <property type="project" value="TreeGrafter"/>
</dbReference>
<dbReference type="GO" id="GO:0000139">
    <property type="term" value="C:Golgi membrane"/>
    <property type="evidence" value="ECO:0007669"/>
    <property type="project" value="UniProtKB-SubCell"/>
</dbReference>
<dbReference type="InterPro" id="IPR022751">
    <property type="entry name" value="Alpha_mannosyltransferase"/>
</dbReference>
<evidence type="ECO:0000256" key="3">
    <source>
        <dbReference type="ARBA" id="ARBA00009105"/>
    </source>
</evidence>
<dbReference type="SUPFAM" id="SSF53448">
    <property type="entry name" value="Nucleotide-diphospho-sugar transferases"/>
    <property type="match status" value="1"/>
</dbReference>
<reference evidence="13 14" key="1">
    <citation type="submission" date="2018-12" db="EMBL/GenBank/DDBJ databases">
        <authorList>
            <person name="Tiukova I."/>
            <person name="Dainat J."/>
        </authorList>
    </citation>
    <scope>NUCLEOTIDE SEQUENCE [LARGE SCALE GENOMIC DNA]</scope>
</reference>
<dbReference type="FunCoup" id="A0A448YT38">
    <property type="interactions" value="81"/>
</dbReference>
<keyword evidence="6" id="KW-0735">Signal-anchor</keyword>
<dbReference type="STRING" id="13370.A0A448YT38"/>
<keyword evidence="8" id="KW-0333">Golgi apparatus</keyword>
<dbReference type="PANTHER" id="PTHR31646">
    <property type="entry name" value="ALPHA-1,2-MANNOSYLTRANSFERASE MNN2"/>
    <property type="match status" value="1"/>
</dbReference>
<dbReference type="EMBL" id="CAACVR010000067">
    <property type="protein sequence ID" value="VEU24066.1"/>
    <property type="molecule type" value="Genomic_DNA"/>
</dbReference>
<feature type="transmembrane region" description="Helical" evidence="12">
    <location>
        <begin position="21"/>
        <end position="42"/>
    </location>
</feature>
<name>A0A448YT38_BRENA</name>
<evidence type="ECO:0000256" key="6">
    <source>
        <dbReference type="ARBA" id="ARBA00022968"/>
    </source>
</evidence>
<keyword evidence="7 12" id="KW-1133">Transmembrane helix</keyword>
<keyword evidence="4" id="KW-0808">Transferase</keyword>
<dbReference type="OrthoDB" id="430354at2759"/>
<evidence type="ECO:0000313" key="13">
    <source>
        <dbReference type="EMBL" id="VEU24066.1"/>
    </source>
</evidence>
<dbReference type="InParanoid" id="A0A448YT38"/>
<gene>
    <name evidence="13" type="ORF">BRENAR_LOCUS4795</name>
</gene>
<evidence type="ECO:0000256" key="11">
    <source>
        <dbReference type="SAM" id="MobiDB-lite"/>
    </source>
</evidence>
<protein>
    <submittedName>
        <fullName evidence="13">DEKNAAC105221</fullName>
    </submittedName>
</protein>